<gene>
    <name evidence="2" type="ORF">VHEMI09349</name>
</gene>
<dbReference type="PANTHER" id="PTHR12110">
    <property type="entry name" value="HYDROXYPYRUVATE ISOMERASE"/>
    <property type="match status" value="1"/>
</dbReference>
<dbReference type="STRING" id="1531966.A0A0A1TPW6"/>
<dbReference type="Pfam" id="PF01261">
    <property type="entry name" value="AP_endonuc_2"/>
    <property type="match status" value="1"/>
</dbReference>
<organism evidence="2 3">
    <name type="scientific">[Torrubiella] hemipterigena</name>
    <dbReference type="NCBI Taxonomy" id="1531966"/>
    <lineage>
        <taxon>Eukaryota</taxon>
        <taxon>Fungi</taxon>
        <taxon>Dikarya</taxon>
        <taxon>Ascomycota</taxon>
        <taxon>Pezizomycotina</taxon>
        <taxon>Sordariomycetes</taxon>
        <taxon>Hypocreomycetidae</taxon>
        <taxon>Hypocreales</taxon>
        <taxon>Clavicipitaceae</taxon>
        <taxon>Clavicipitaceae incertae sedis</taxon>
        <taxon>'Torrubiella' clade</taxon>
    </lineage>
</organism>
<dbReference type="InterPro" id="IPR013022">
    <property type="entry name" value="Xyl_isomerase-like_TIM-brl"/>
</dbReference>
<dbReference type="PANTHER" id="PTHR12110:SF21">
    <property type="entry name" value="XYLOSE ISOMERASE-LIKE TIM BARREL DOMAIN-CONTAINING PROTEIN"/>
    <property type="match status" value="1"/>
</dbReference>
<feature type="domain" description="Xylose isomerase-like TIM barrel" evidence="1">
    <location>
        <begin position="65"/>
        <end position="361"/>
    </location>
</feature>
<proteinExistence type="predicted"/>
<evidence type="ECO:0000313" key="3">
    <source>
        <dbReference type="Proteomes" id="UP000039046"/>
    </source>
</evidence>
<protein>
    <recommendedName>
        <fullName evidence="1">Xylose isomerase-like TIM barrel domain-containing protein</fullName>
    </recommendedName>
</protein>
<name>A0A0A1TPW6_9HYPO</name>
<sequence>MTQIARHQGTNSVQYTRIPSSNARYIANPQSIRLNRLQPIMACRPSICTMSLGRCFAGHSLDNKLRLARQYGFQGIELFYEDLVDVAVKIFGDDSKPNQLLAAEYIHQLCADLDLEILCLQPFMHFEGHNDRFKQQSNLLELLFWVDLVHALGTDLIIFPSNFLGKETVSTEFNVIVEDLREAADLGLQSTPVVRFAYEALCWGTAIDTWEASWEVVRGVNRPNFGICLDAFNIAGRLWADPAAVGGLNKGCRRALHRSLHNMIRWLDVDKVFLVQMADAERMRKPIQPGHEFYNADQPSRMSWSRNTRLFYGEPHLGGYLPVRKILATIIHAVGYQGWLSFELFSRHLADPDSEVPEQMAVRAQDSWMRLSAELHLNSGILRKRSTMQFASTKL</sequence>
<dbReference type="AlphaFoldDB" id="A0A0A1TPW6"/>
<dbReference type="InterPro" id="IPR036237">
    <property type="entry name" value="Xyl_isomerase-like_sf"/>
</dbReference>
<evidence type="ECO:0000259" key="1">
    <source>
        <dbReference type="Pfam" id="PF01261"/>
    </source>
</evidence>
<reference evidence="2 3" key="1">
    <citation type="journal article" date="2015" name="Genome Announc.">
        <title>Draft Genome Sequence and Gene Annotation of the Entomopathogenic Fungus Verticillium hemipterigenum.</title>
        <authorList>
            <person name="Horn F."/>
            <person name="Habel A."/>
            <person name="Scharf D.H."/>
            <person name="Dworschak J."/>
            <person name="Brakhage A.A."/>
            <person name="Guthke R."/>
            <person name="Hertweck C."/>
            <person name="Linde J."/>
        </authorList>
    </citation>
    <scope>NUCLEOTIDE SEQUENCE [LARGE SCALE GENOMIC DNA]</scope>
</reference>
<evidence type="ECO:0000313" key="2">
    <source>
        <dbReference type="EMBL" id="CEJ93780.1"/>
    </source>
</evidence>
<dbReference type="Gene3D" id="3.20.20.150">
    <property type="entry name" value="Divalent-metal-dependent TIM barrel enzymes"/>
    <property type="match status" value="1"/>
</dbReference>
<dbReference type="Proteomes" id="UP000039046">
    <property type="component" value="Unassembled WGS sequence"/>
</dbReference>
<dbReference type="OrthoDB" id="5360893at2759"/>
<dbReference type="HOGENOM" id="CLU_035063_0_0_1"/>
<dbReference type="EMBL" id="CDHN01000006">
    <property type="protein sequence ID" value="CEJ93780.1"/>
    <property type="molecule type" value="Genomic_DNA"/>
</dbReference>
<dbReference type="SUPFAM" id="SSF51658">
    <property type="entry name" value="Xylose isomerase-like"/>
    <property type="match status" value="1"/>
</dbReference>
<accession>A0A0A1TPW6</accession>
<keyword evidence="3" id="KW-1185">Reference proteome</keyword>
<dbReference type="InterPro" id="IPR050312">
    <property type="entry name" value="IolE/XylAMocC-like"/>
</dbReference>